<dbReference type="UniPathway" id="UPA00782"/>
<sequence>MAEIIKRKKAMSVSPLKSSQPIGASLAFLGINQAMPLMHGSQGCTAFAKVFFVRHFREPIPLQTTAMDQVSTVLGADESIVEALDTICKKSAPAMIGLCTTGLSETQGADIRRMVKVFRERHPEHAGTAVVAVPTPDFTGCMESGYAAAVHAMIEQLVPDVHEVGPVRGEGATQVNVLPGSLLTPGDVETLKLLIESFGLQPVMIPDLSGSLDGHLGDSPFSAVTTGGLDVSAFRGLSRAAATIVVGGSMNKAADLLRERTGVQDFRFETLMGLEPVDRLVAKLAQVSGRPVPDILERQRRQLQDAMLDTHFMLGLRRVAIAADPDHLLALTALLNGMGAEVVAAVAPMRTQRLTEAQSPAVVQIGDLEDLERMASEAGAEVLVGNSHLAESALRLNLPLLRAGFPQYDHLGGYQRTWIGYQGTRQILFDLANLLLAEHGHHEIRPYRSIYAQPGDAEIAHGAATPTQTCTPVH</sequence>
<comment type="caution">
    <text evidence="8">The sequence shown here is derived from an EMBL/GenBank/DDBJ whole genome shotgun (WGS) entry which is preliminary data.</text>
</comment>
<protein>
    <recommendedName>
        <fullName evidence="4">Nitrogenase iron-molybdenum cofactor biosynthesis protein NifN</fullName>
    </recommendedName>
</protein>
<dbReference type="PANTHER" id="PTHR33712">
    <property type="entry name" value="LIGHT-INDEPENDENT PROTOCHLOROPHYLLIDE REDUCTASE SUBUNIT B"/>
    <property type="match status" value="1"/>
</dbReference>
<keyword evidence="5 6" id="KW-0535">Nitrogen fixation</keyword>
<keyword evidence="9" id="KW-1185">Reference proteome</keyword>
<dbReference type="STRING" id="160660.BJI67_04275"/>
<dbReference type="Gene3D" id="3.40.50.1980">
    <property type="entry name" value="Nitrogenase molybdenum iron protein domain"/>
    <property type="match status" value="3"/>
</dbReference>
<evidence type="ECO:0000256" key="3">
    <source>
        <dbReference type="ARBA" id="ARBA00011002"/>
    </source>
</evidence>
<dbReference type="PROSITE" id="PS00699">
    <property type="entry name" value="NITROGENASE_1_1"/>
    <property type="match status" value="1"/>
</dbReference>
<dbReference type="AlphaFoldDB" id="A0A1A6C7Q2"/>
<proteinExistence type="inferred from homology"/>
<evidence type="ECO:0000256" key="1">
    <source>
        <dbReference type="ARBA" id="ARBA00003171"/>
    </source>
</evidence>
<dbReference type="InterPro" id="IPR000510">
    <property type="entry name" value="Nase/OxRdtase_comp1"/>
</dbReference>
<name>A0A1A6C7Q2_9GAMM</name>
<dbReference type="Pfam" id="PF00148">
    <property type="entry name" value="Oxidored_nitro"/>
    <property type="match status" value="1"/>
</dbReference>
<evidence type="ECO:0000313" key="9">
    <source>
        <dbReference type="Proteomes" id="UP000029273"/>
    </source>
</evidence>
<dbReference type="PANTHER" id="PTHR33712:SF7">
    <property type="entry name" value="LIGHT-INDEPENDENT PROTOCHLOROPHYLLIDE REDUCTASE SUBUNIT B"/>
    <property type="match status" value="1"/>
</dbReference>
<evidence type="ECO:0000256" key="6">
    <source>
        <dbReference type="RuleBase" id="RU004021"/>
    </source>
</evidence>
<gene>
    <name evidence="8" type="ORF">Thpro_020308</name>
</gene>
<comment type="function">
    <text evidence="1">This protein may play a role in the biosynthesis of the prosthetic group of nitrogenase (FeMo cofactor).</text>
</comment>
<dbReference type="GO" id="GO:0065003">
    <property type="term" value="P:protein-containing complex assembly"/>
    <property type="evidence" value="ECO:0007669"/>
    <property type="project" value="InterPro"/>
</dbReference>
<dbReference type="Gene3D" id="6.10.250.1090">
    <property type="match status" value="1"/>
</dbReference>
<accession>A0A1A6C7Q2</accession>
<dbReference type="InterPro" id="IPR005975">
    <property type="entry name" value="Nase_Mo-Fe_CF"/>
</dbReference>
<dbReference type="RefSeq" id="WP_065089113.1">
    <property type="nucleotide sequence ID" value="NZ_JQSG02000001.1"/>
</dbReference>
<dbReference type="EMBL" id="JQSG02000001">
    <property type="protein sequence ID" value="OBS10592.1"/>
    <property type="molecule type" value="Genomic_DNA"/>
</dbReference>
<evidence type="ECO:0000256" key="4">
    <source>
        <dbReference type="ARBA" id="ARBA00013282"/>
    </source>
</evidence>
<dbReference type="CDD" id="cd01966">
    <property type="entry name" value="Nitrogenase_NifN_1"/>
    <property type="match status" value="1"/>
</dbReference>
<evidence type="ECO:0000313" key="8">
    <source>
        <dbReference type="EMBL" id="OBS10592.1"/>
    </source>
</evidence>
<dbReference type="InterPro" id="IPR000318">
    <property type="entry name" value="Nase_comp1_CS"/>
</dbReference>
<comment type="pathway">
    <text evidence="2">Cofactor biosynthesis; Fe-Mo cofactor biosynthesis.</text>
</comment>
<dbReference type="SUPFAM" id="SSF53807">
    <property type="entry name" value="Helical backbone' metal receptor"/>
    <property type="match status" value="1"/>
</dbReference>
<dbReference type="InterPro" id="IPR050152">
    <property type="entry name" value="ChlB/BchB/BchZ"/>
</dbReference>
<evidence type="ECO:0000259" key="7">
    <source>
        <dbReference type="Pfam" id="PF00148"/>
    </source>
</evidence>
<comment type="similarity">
    <text evidence="3 6">Belongs to the NifD/NifK/NifE/NifN family.</text>
</comment>
<dbReference type="GO" id="GO:0016163">
    <property type="term" value="F:nitrogenase activity"/>
    <property type="evidence" value="ECO:0007669"/>
    <property type="project" value="InterPro"/>
</dbReference>
<dbReference type="Proteomes" id="UP000029273">
    <property type="component" value="Unassembled WGS sequence"/>
</dbReference>
<evidence type="ECO:0000256" key="2">
    <source>
        <dbReference type="ARBA" id="ARBA00005155"/>
    </source>
</evidence>
<dbReference type="OrthoDB" id="9800746at2"/>
<feature type="domain" description="Nitrogenase/oxidoreductase component 1" evidence="7">
    <location>
        <begin position="19"/>
        <end position="435"/>
    </location>
</feature>
<dbReference type="NCBIfam" id="TIGR01285">
    <property type="entry name" value="nifN"/>
    <property type="match status" value="1"/>
</dbReference>
<evidence type="ECO:0000256" key="5">
    <source>
        <dbReference type="ARBA" id="ARBA00023231"/>
    </source>
</evidence>
<organism evidence="8 9">
    <name type="scientific">Acidihalobacter prosperus</name>
    <dbReference type="NCBI Taxonomy" id="160660"/>
    <lineage>
        <taxon>Bacteria</taxon>
        <taxon>Pseudomonadati</taxon>
        <taxon>Pseudomonadota</taxon>
        <taxon>Gammaproteobacteria</taxon>
        <taxon>Chromatiales</taxon>
        <taxon>Ectothiorhodospiraceae</taxon>
        <taxon>Acidihalobacter</taxon>
    </lineage>
</organism>
<reference evidence="8 9" key="1">
    <citation type="journal article" date="2014" name="Genome Announc.">
        <title>Draft Genome Sequence of the Iron-Oxidizing, Acidophilic, and Halotolerant 'Thiobacillus prosperus' Type Strain DSM 5130.</title>
        <authorList>
            <person name="Ossandon F.J."/>
            <person name="Cardenas J.P."/>
            <person name="Corbett M."/>
            <person name="Quatrini R."/>
            <person name="Holmes D.S."/>
            <person name="Watkin E."/>
        </authorList>
    </citation>
    <scope>NUCLEOTIDE SEQUENCE [LARGE SCALE GENOMIC DNA]</scope>
    <source>
        <strain evidence="8 9">DSM 5130</strain>
    </source>
</reference>